<dbReference type="PANTHER" id="PTHR39169">
    <property type="match status" value="1"/>
</dbReference>
<dbReference type="OrthoDB" id="1440627at2"/>
<keyword evidence="2" id="KW-1185">Reference proteome</keyword>
<dbReference type="SUPFAM" id="SSF54909">
    <property type="entry name" value="Dimeric alpha+beta barrel"/>
    <property type="match status" value="1"/>
</dbReference>
<dbReference type="Proteomes" id="UP000239917">
    <property type="component" value="Unassembled WGS sequence"/>
</dbReference>
<dbReference type="AlphaFoldDB" id="A0A2S5ZA09"/>
<dbReference type="Pfam" id="PF08803">
    <property type="entry name" value="ydhR"/>
    <property type="match status" value="1"/>
</dbReference>
<dbReference type="PANTHER" id="PTHR39169:SF1">
    <property type="entry name" value="MONOOXYGENASE YDHR-RELATED"/>
    <property type="match status" value="1"/>
</dbReference>
<sequence>MRTILQVDFPYEGPFGDEMASAMAELAESIAREPGFVWKIWTENRDHCEAGGIYLFEDESSARAYLEKHTARLKEFGVPKVNGKVFQVNEQLSAIDHGPV</sequence>
<reference evidence="1 2" key="1">
    <citation type="submission" date="2018-01" db="EMBL/GenBank/DDBJ databases">
        <title>Complete genome sequences of the type strains of Marinobacter flavimaris and Marinobacter maroccanus.</title>
        <authorList>
            <person name="Palau M."/>
            <person name="Boujida N."/>
            <person name="Manresa A."/>
            <person name="Minana-Galbis D."/>
        </authorList>
    </citation>
    <scope>NUCLEOTIDE SEQUENCE [LARGE SCALE GENOMIC DNA]</scope>
    <source>
        <strain evidence="1 2">N4</strain>
    </source>
</reference>
<dbReference type="Gene3D" id="3.30.70.100">
    <property type="match status" value="1"/>
</dbReference>
<dbReference type="RefSeq" id="WP_104321949.1">
    <property type="nucleotide sequence ID" value="NZ_PSSX01000008.1"/>
</dbReference>
<organism evidence="1 2">
    <name type="scientific">Marinobacter maroccanus</name>
    <dbReference type="NCBI Taxonomy" id="2055143"/>
    <lineage>
        <taxon>Bacteria</taxon>
        <taxon>Pseudomonadati</taxon>
        <taxon>Pseudomonadota</taxon>
        <taxon>Gammaproteobacteria</taxon>
        <taxon>Pseudomonadales</taxon>
        <taxon>Marinobacteraceae</taxon>
        <taxon>Marinobacter</taxon>
    </lineage>
</organism>
<dbReference type="InterPro" id="IPR011008">
    <property type="entry name" value="Dimeric_a/b-barrel"/>
</dbReference>
<dbReference type="InterPro" id="IPR014910">
    <property type="entry name" value="YdhR"/>
</dbReference>
<keyword evidence="1" id="KW-0503">Monooxygenase</keyword>
<protein>
    <submittedName>
        <fullName evidence="1">Monooxygenase</fullName>
    </submittedName>
</protein>
<evidence type="ECO:0000313" key="1">
    <source>
        <dbReference type="EMBL" id="PPI84128.1"/>
    </source>
</evidence>
<dbReference type="EMBL" id="PSSX01000008">
    <property type="protein sequence ID" value="PPI84128.1"/>
    <property type="molecule type" value="Genomic_DNA"/>
</dbReference>
<gene>
    <name evidence="1" type="ORF">KEHDKFFH_10895</name>
</gene>
<dbReference type="GO" id="GO:0004497">
    <property type="term" value="F:monooxygenase activity"/>
    <property type="evidence" value="ECO:0007669"/>
    <property type="project" value="UniProtKB-KW"/>
</dbReference>
<keyword evidence="1" id="KW-0560">Oxidoreductase</keyword>
<proteinExistence type="predicted"/>
<accession>A0A2S5ZA09</accession>
<comment type="caution">
    <text evidence="1">The sequence shown here is derived from an EMBL/GenBank/DDBJ whole genome shotgun (WGS) entry which is preliminary data.</text>
</comment>
<dbReference type="NCBIfam" id="NF008333">
    <property type="entry name" value="PRK11118.1"/>
    <property type="match status" value="1"/>
</dbReference>
<name>A0A2S5ZA09_9GAMM</name>
<evidence type="ECO:0000313" key="2">
    <source>
        <dbReference type="Proteomes" id="UP000239917"/>
    </source>
</evidence>